<proteinExistence type="predicted"/>
<evidence type="ECO:0000313" key="1">
    <source>
        <dbReference type="EMBL" id="MEM5452348.1"/>
    </source>
</evidence>
<evidence type="ECO:0000313" key="2">
    <source>
        <dbReference type="Proteomes" id="UP001390669"/>
    </source>
</evidence>
<protein>
    <submittedName>
        <fullName evidence="1">Uncharacterized protein</fullName>
    </submittedName>
</protein>
<keyword evidence="2" id="KW-1185">Reference proteome</keyword>
<name>A0ABU9SLX2_9BURK</name>
<accession>A0ABU9SLX2</accession>
<organism evidence="1 2">
    <name type="scientific">Paraburkholderia guartelaensis</name>
    <dbReference type="NCBI Taxonomy" id="2546446"/>
    <lineage>
        <taxon>Bacteria</taxon>
        <taxon>Pseudomonadati</taxon>
        <taxon>Pseudomonadota</taxon>
        <taxon>Betaproteobacteria</taxon>
        <taxon>Burkholderiales</taxon>
        <taxon>Burkholderiaceae</taxon>
        <taxon>Paraburkholderia</taxon>
    </lineage>
</organism>
<gene>
    <name evidence="1" type="ORF">VSR33_33400</name>
</gene>
<dbReference type="EMBL" id="JAYMRW010000020">
    <property type="protein sequence ID" value="MEM5452348.1"/>
    <property type="molecule type" value="Genomic_DNA"/>
</dbReference>
<reference evidence="1 2" key="1">
    <citation type="submission" date="2024-01" db="EMBL/GenBank/DDBJ databases">
        <title>The diversity of rhizobia nodulating Mimosa spp. in eleven states of Brazil covering several biomes is determined by host plant, location, and edaphic factors.</title>
        <authorList>
            <person name="Rouws L."/>
            <person name="Barauna A."/>
            <person name="Beukes C."/>
            <person name="De Faria S.M."/>
            <person name="Gross E."/>
            <person name="Dos Reis Junior F.B."/>
            <person name="Simon M."/>
            <person name="Maluk M."/>
            <person name="Odee D.W."/>
            <person name="Kenicer G."/>
            <person name="Young J.P.W."/>
            <person name="Reis V.M."/>
            <person name="Zilli J."/>
            <person name="James E.K."/>
        </authorList>
    </citation>
    <scope>NUCLEOTIDE SEQUENCE [LARGE SCALE GENOMIC DNA]</scope>
    <source>
        <strain evidence="1 2">JPY164</strain>
    </source>
</reference>
<dbReference type="Proteomes" id="UP001390669">
    <property type="component" value="Unassembled WGS sequence"/>
</dbReference>
<dbReference type="RefSeq" id="WP_406954022.1">
    <property type="nucleotide sequence ID" value="NZ_JAYMRW010000020.1"/>
</dbReference>
<sequence length="88" mass="9666">MDTTISATNWHGNMTVKADDFGVFPGGEFAKHAQATIEWAADEMTVTWYSNISTGGRGTLMRSDAARVEPPVQRLLARRMKCCGCDLL</sequence>
<comment type="caution">
    <text evidence="1">The sequence shown here is derived from an EMBL/GenBank/DDBJ whole genome shotgun (WGS) entry which is preliminary data.</text>
</comment>